<feature type="binding site" evidence="12">
    <location>
        <position position="42"/>
    </location>
    <ligand>
        <name>L-glutamate</name>
        <dbReference type="ChEBI" id="CHEBI:29985"/>
    </ligand>
</feature>
<dbReference type="NCBIfam" id="NF003764">
    <property type="entry name" value="PRK05355.1"/>
    <property type="match status" value="1"/>
</dbReference>
<feature type="modified residue" description="N6-(pyridoxal phosphate)lysine" evidence="12">
    <location>
        <position position="201"/>
    </location>
</feature>
<evidence type="ECO:0000313" key="15">
    <source>
        <dbReference type="EMBL" id="PWD80832.1"/>
    </source>
</evidence>
<feature type="binding site" evidence="12">
    <location>
        <position position="107"/>
    </location>
    <ligand>
        <name>pyridoxal 5'-phosphate</name>
        <dbReference type="ChEBI" id="CHEBI:597326"/>
    </ligand>
</feature>
<comment type="pathway">
    <text evidence="2 12 13">Amino-acid biosynthesis; L-serine biosynthesis; L-serine from 3-phospho-D-glycerate: step 2/3.</text>
</comment>
<dbReference type="InterPro" id="IPR022278">
    <property type="entry name" value="Pser_aminoTfrase"/>
</dbReference>
<dbReference type="UniPathway" id="UPA00135">
    <property type="reaction ID" value="UER00197"/>
</dbReference>
<evidence type="ECO:0000256" key="7">
    <source>
        <dbReference type="ARBA" id="ARBA00022898"/>
    </source>
</evidence>
<dbReference type="InterPro" id="IPR020578">
    <property type="entry name" value="Aminotrans_V_PyrdxlP_BS"/>
</dbReference>
<feature type="binding site" evidence="12">
    <location>
        <position position="200"/>
    </location>
    <ligand>
        <name>pyridoxal 5'-phosphate</name>
        <dbReference type="ChEBI" id="CHEBI:597326"/>
    </ligand>
</feature>
<comment type="catalytic activity">
    <reaction evidence="11 12 13">
        <text>O-phospho-L-serine + 2-oxoglutarate = 3-phosphooxypyruvate + L-glutamate</text>
        <dbReference type="Rhea" id="RHEA:14329"/>
        <dbReference type="ChEBI" id="CHEBI:16810"/>
        <dbReference type="ChEBI" id="CHEBI:18110"/>
        <dbReference type="ChEBI" id="CHEBI:29985"/>
        <dbReference type="ChEBI" id="CHEBI:57524"/>
        <dbReference type="EC" id="2.6.1.52"/>
    </reaction>
</comment>
<evidence type="ECO:0000256" key="3">
    <source>
        <dbReference type="ARBA" id="ARBA00006904"/>
    </source>
</evidence>
<evidence type="ECO:0000256" key="13">
    <source>
        <dbReference type="RuleBase" id="RU004505"/>
    </source>
</evidence>
<gene>
    <name evidence="12" type="primary">serC</name>
    <name evidence="15" type="ORF">DC083_06920</name>
</gene>
<comment type="cofactor">
    <cofactor evidence="12">
        <name>pyridoxal 5'-phosphate</name>
        <dbReference type="ChEBI" id="CHEBI:597326"/>
    </cofactor>
    <text evidence="12">Binds 1 pyridoxal phosphate per subunit.</text>
</comment>
<dbReference type="PIRSF" id="PIRSF000525">
    <property type="entry name" value="SerC"/>
    <property type="match status" value="1"/>
</dbReference>
<dbReference type="RefSeq" id="WP_109189484.1">
    <property type="nucleotide sequence ID" value="NZ_BMYA01000002.1"/>
</dbReference>
<dbReference type="InterPro" id="IPR015424">
    <property type="entry name" value="PyrdxlP-dep_Trfase"/>
</dbReference>
<name>A0A2U2ADU4_9GAMM</name>
<evidence type="ECO:0000256" key="12">
    <source>
        <dbReference type="HAMAP-Rule" id="MF_00160"/>
    </source>
</evidence>
<dbReference type="FunFam" id="3.90.1150.10:FF:000006">
    <property type="entry name" value="Phosphoserine aminotransferase"/>
    <property type="match status" value="1"/>
</dbReference>
<evidence type="ECO:0000256" key="2">
    <source>
        <dbReference type="ARBA" id="ARBA00005099"/>
    </source>
</evidence>
<dbReference type="GO" id="GO:0004648">
    <property type="term" value="F:O-phospho-L-serine:2-oxoglutarate aminotransferase activity"/>
    <property type="evidence" value="ECO:0007669"/>
    <property type="project" value="UniProtKB-UniRule"/>
</dbReference>
<keyword evidence="8 12" id="KW-0664">Pyridoxine biosynthesis</keyword>
<dbReference type="PANTHER" id="PTHR43247:SF1">
    <property type="entry name" value="PHOSPHOSERINE AMINOTRANSFERASE"/>
    <property type="match status" value="1"/>
</dbReference>
<dbReference type="GO" id="GO:0008615">
    <property type="term" value="P:pyridoxine biosynthetic process"/>
    <property type="evidence" value="ECO:0007669"/>
    <property type="project" value="UniProtKB-UniRule"/>
</dbReference>
<dbReference type="GO" id="GO:0006564">
    <property type="term" value="P:L-serine biosynthetic process"/>
    <property type="evidence" value="ECO:0007669"/>
    <property type="project" value="UniProtKB-UniRule"/>
</dbReference>
<feature type="binding site" evidence="12">
    <location>
        <position position="177"/>
    </location>
    <ligand>
        <name>pyridoxal 5'-phosphate</name>
        <dbReference type="ChEBI" id="CHEBI:597326"/>
    </ligand>
</feature>
<evidence type="ECO:0000256" key="4">
    <source>
        <dbReference type="ARBA" id="ARBA00022576"/>
    </source>
</evidence>
<keyword evidence="12" id="KW-0963">Cytoplasm</keyword>
<protein>
    <recommendedName>
        <fullName evidence="12">Phosphoserine aminotransferase</fullName>
        <ecNumber evidence="12">2.6.1.52</ecNumber>
    </recommendedName>
    <alternativeName>
        <fullName evidence="12">Phosphohydroxythreonine aminotransferase</fullName>
        <shortName evidence="12">PSAT</shortName>
    </alternativeName>
</protein>
<accession>A0A2U2ADU4</accession>
<keyword evidence="16" id="KW-1185">Reference proteome</keyword>
<dbReference type="EMBL" id="QEWQ01000004">
    <property type="protein sequence ID" value="PWD80832.1"/>
    <property type="molecule type" value="Genomic_DNA"/>
</dbReference>
<keyword evidence="4 12" id="KW-0032">Aminotransferase</keyword>
<proteinExistence type="inferred from homology"/>
<dbReference type="NCBIfam" id="TIGR01364">
    <property type="entry name" value="serC_1"/>
    <property type="match status" value="1"/>
</dbReference>
<feature type="binding site" evidence="12">
    <location>
        <position position="157"/>
    </location>
    <ligand>
        <name>pyridoxal 5'-phosphate</name>
        <dbReference type="ChEBI" id="CHEBI:597326"/>
    </ligand>
</feature>
<reference evidence="16" key="1">
    <citation type="submission" date="2018-05" db="EMBL/GenBank/DDBJ databases">
        <title>Ignatzschineria dubaiensis sp. nov., isolated from necrotic foot tissues of dromedaries (Camelus dromedarius) and associated maggots in Dubai, United Arab Emirates.</title>
        <authorList>
            <person name="Tsang C.C."/>
            <person name="Tang J.Y.M."/>
            <person name="Fong J.Y.H."/>
            <person name="Kinne J."/>
            <person name="Lee H.H."/>
            <person name="Joseph M."/>
            <person name="Jose S."/>
            <person name="Schuster R.K."/>
            <person name="Tang Y."/>
            <person name="Sivakumar S."/>
            <person name="Chen J.H.K."/>
            <person name="Teng J.L.L."/>
            <person name="Lau S.K.P."/>
            <person name="Wernery U."/>
            <person name="Woo P.C.Y."/>
        </authorList>
    </citation>
    <scope>NUCLEOTIDE SEQUENCE [LARGE SCALE GENOMIC DNA]</scope>
    <source>
        <strain evidence="16">KCTC 22644</strain>
    </source>
</reference>
<evidence type="ECO:0000256" key="8">
    <source>
        <dbReference type="ARBA" id="ARBA00023096"/>
    </source>
</evidence>
<evidence type="ECO:0000256" key="9">
    <source>
        <dbReference type="ARBA" id="ARBA00023299"/>
    </source>
</evidence>
<dbReference type="Proteomes" id="UP000245020">
    <property type="component" value="Unassembled WGS sequence"/>
</dbReference>
<comment type="subcellular location">
    <subcellularLocation>
        <location evidence="12">Cytoplasm</location>
    </subcellularLocation>
</comment>
<dbReference type="HAMAP" id="MF_00160">
    <property type="entry name" value="SerC_aminotrans_5"/>
    <property type="match status" value="1"/>
</dbReference>
<evidence type="ECO:0000256" key="11">
    <source>
        <dbReference type="ARBA" id="ARBA00049007"/>
    </source>
</evidence>
<keyword evidence="9 12" id="KW-0718">Serine biosynthesis</keyword>
<dbReference type="Pfam" id="PF00266">
    <property type="entry name" value="Aminotran_5"/>
    <property type="match status" value="1"/>
</dbReference>
<dbReference type="PANTHER" id="PTHR43247">
    <property type="entry name" value="PHOSPHOSERINE AMINOTRANSFERASE"/>
    <property type="match status" value="1"/>
</dbReference>
<dbReference type="InterPro" id="IPR015422">
    <property type="entry name" value="PyrdxlP-dep_Trfase_small"/>
</dbReference>
<dbReference type="CDD" id="cd00611">
    <property type="entry name" value="PSAT_like"/>
    <property type="match status" value="1"/>
</dbReference>
<dbReference type="OrthoDB" id="9809412at2"/>
<sequence>MRETFNFCAGPATMPYNVLKRAQEELLDWHKEGASVMEVSHRGKAFVALAKECESDLRELLDIPANYKVLFLQGGGLAQFGLVPLNLLGTQIGDGKTTVDYLETGIWSKKAMLEGARYAGVNTLYSGKADGYVDVPHQNEINVNPDSAYLHLCSNETINGVEFHYDIKNCPIPVVADMSSNILSKRIDVNQYGVIYAGAQKNIGPAGLTLVIVREDLLGKASPYVPDALNYTLQAENDSMLNTPPTFAIYLMSLVLKELKEKGGLEEMEKLNHKKSFMLYDTIDNSRLYRNPVHVDARSNMTIPFTLADPTLDALFLKEAEQHHLINLKGHRSVGGMRASIYNAMPIEGVIALTNFMKDFEARHYG</sequence>
<comment type="caution">
    <text evidence="15">The sequence shown here is derived from an EMBL/GenBank/DDBJ whole genome shotgun (WGS) entry which is preliminary data.</text>
</comment>
<evidence type="ECO:0000259" key="14">
    <source>
        <dbReference type="Pfam" id="PF00266"/>
    </source>
</evidence>
<evidence type="ECO:0000313" key="16">
    <source>
        <dbReference type="Proteomes" id="UP000245020"/>
    </source>
</evidence>
<organism evidence="15 16">
    <name type="scientific">Ignatzschineria ureiclastica</name>
    <dbReference type="NCBI Taxonomy" id="472582"/>
    <lineage>
        <taxon>Bacteria</taxon>
        <taxon>Pseudomonadati</taxon>
        <taxon>Pseudomonadota</taxon>
        <taxon>Gammaproteobacteria</taxon>
        <taxon>Cardiobacteriales</taxon>
        <taxon>Ignatzschineriaceae</taxon>
        <taxon>Ignatzschineria</taxon>
    </lineage>
</organism>
<dbReference type="PROSITE" id="PS00595">
    <property type="entry name" value="AA_TRANSFER_CLASS_5"/>
    <property type="match status" value="1"/>
</dbReference>
<dbReference type="AlphaFoldDB" id="A0A2U2ADU4"/>
<dbReference type="Gene3D" id="3.40.640.10">
    <property type="entry name" value="Type I PLP-dependent aspartate aminotransferase-like (Major domain)"/>
    <property type="match status" value="1"/>
</dbReference>
<dbReference type="UniPathway" id="UPA00244">
    <property type="reaction ID" value="UER00311"/>
</dbReference>
<evidence type="ECO:0000256" key="1">
    <source>
        <dbReference type="ARBA" id="ARBA00004915"/>
    </source>
</evidence>
<comment type="similarity">
    <text evidence="3 12">Belongs to the class-V pyridoxal-phosphate-dependent aminotransferase family. SerC subfamily.</text>
</comment>
<dbReference type="EC" id="2.6.1.52" evidence="12"/>
<feature type="domain" description="Aminotransferase class V" evidence="14">
    <location>
        <begin position="5"/>
        <end position="352"/>
    </location>
</feature>
<keyword evidence="7 12" id="KW-0663">Pyridoxal phosphate</keyword>
<comment type="catalytic activity">
    <reaction evidence="10 12">
        <text>4-(phosphooxy)-L-threonine + 2-oxoglutarate = (R)-3-hydroxy-2-oxo-4-phosphooxybutanoate + L-glutamate</text>
        <dbReference type="Rhea" id="RHEA:16573"/>
        <dbReference type="ChEBI" id="CHEBI:16810"/>
        <dbReference type="ChEBI" id="CHEBI:29985"/>
        <dbReference type="ChEBI" id="CHEBI:58452"/>
        <dbReference type="ChEBI" id="CHEBI:58538"/>
        <dbReference type="EC" id="2.6.1.52"/>
    </reaction>
</comment>
<feature type="binding site" evidence="12">
    <location>
        <begin position="242"/>
        <end position="243"/>
    </location>
    <ligand>
        <name>pyridoxal 5'-phosphate</name>
        <dbReference type="ChEBI" id="CHEBI:597326"/>
    </ligand>
</feature>
<evidence type="ECO:0000256" key="5">
    <source>
        <dbReference type="ARBA" id="ARBA00022605"/>
    </source>
</evidence>
<dbReference type="SUPFAM" id="SSF53383">
    <property type="entry name" value="PLP-dependent transferases"/>
    <property type="match status" value="1"/>
</dbReference>
<keyword evidence="6 12" id="KW-0808">Transferase</keyword>
<dbReference type="GO" id="GO:0030170">
    <property type="term" value="F:pyridoxal phosphate binding"/>
    <property type="evidence" value="ECO:0007669"/>
    <property type="project" value="UniProtKB-UniRule"/>
</dbReference>
<dbReference type="InterPro" id="IPR000192">
    <property type="entry name" value="Aminotrans_V_dom"/>
</dbReference>
<dbReference type="Gene3D" id="3.90.1150.10">
    <property type="entry name" value="Aspartate Aminotransferase, domain 1"/>
    <property type="match status" value="1"/>
</dbReference>
<dbReference type="InterPro" id="IPR015421">
    <property type="entry name" value="PyrdxlP-dep_Trfase_major"/>
</dbReference>
<dbReference type="GO" id="GO:0005737">
    <property type="term" value="C:cytoplasm"/>
    <property type="evidence" value="ECO:0007669"/>
    <property type="project" value="UniProtKB-SubCell"/>
</dbReference>
<keyword evidence="5 12" id="KW-0028">Amino-acid biosynthesis</keyword>
<comment type="subunit">
    <text evidence="12">Homodimer.</text>
</comment>
<evidence type="ECO:0000256" key="6">
    <source>
        <dbReference type="ARBA" id="ARBA00022679"/>
    </source>
</evidence>
<comment type="function">
    <text evidence="12">Catalyzes the reversible conversion of 3-phosphohydroxypyruvate to phosphoserine and of 3-hydroxy-2-oxo-4-phosphonooxybutanoate to phosphohydroxythreonine.</text>
</comment>
<comment type="pathway">
    <text evidence="1 12">Cofactor biosynthesis; pyridoxine 5'-phosphate biosynthesis; pyridoxine 5'-phosphate from D-erythrose 4-phosphate: step 3/5.</text>
</comment>
<comment type="caution">
    <text evidence="12">Lacks conserved residue(s) required for the propagation of feature annotation.</text>
</comment>
<evidence type="ECO:0000256" key="10">
    <source>
        <dbReference type="ARBA" id="ARBA00047630"/>
    </source>
</evidence>
<dbReference type="FunFam" id="3.40.640.10:FF:000010">
    <property type="entry name" value="Phosphoserine aminotransferase"/>
    <property type="match status" value="1"/>
</dbReference>